<keyword evidence="1" id="KW-0472">Membrane</keyword>
<dbReference type="InterPro" id="IPR019533">
    <property type="entry name" value="Peptidase_S26"/>
</dbReference>
<keyword evidence="1" id="KW-1133">Transmembrane helix</keyword>
<dbReference type="EC" id="3.4.21.89" evidence="2"/>
<dbReference type="EMBL" id="QMDW01000001">
    <property type="protein sequence ID" value="RJX51914.1"/>
    <property type="molecule type" value="Genomic_DNA"/>
</dbReference>
<keyword evidence="3" id="KW-1185">Reference proteome</keyword>
<comment type="caution">
    <text evidence="2">The sequence shown here is derived from an EMBL/GenBank/DDBJ whole genome shotgun (WGS) entry which is preliminary data.</text>
</comment>
<keyword evidence="2" id="KW-0378">Hydrolase</keyword>
<dbReference type="CDD" id="cd06530">
    <property type="entry name" value="S26_SPase_I"/>
    <property type="match status" value="1"/>
</dbReference>
<evidence type="ECO:0000313" key="2">
    <source>
        <dbReference type="EMBL" id="RJX51914.1"/>
    </source>
</evidence>
<feature type="transmembrane region" description="Helical" evidence="1">
    <location>
        <begin position="336"/>
        <end position="360"/>
    </location>
</feature>
<organism evidence="2 3">
    <name type="scientific">Halonotius pteroides</name>
    <dbReference type="NCBI Taxonomy" id="268735"/>
    <lineage>
        <taxon>Archaea</taxon>
        <taxon>Methanobacteriati</taxon>
        <taxon>Methanobacteriota</taxon>
        <taxon>Stenosarchaea group</taxon>
        <taxon>Halobacteria</taxon>
        <taxon>Halobacteriales</taxon>
        <taxon>Haloferacaceae</taxon>
        <taxon>Halonotius</taxon>
    </lineage>
</organism>
<feature type="transmembrane region" description="Helical" evidence="1">
    <location>
        <begin position="206"/>
        <end position="225"/>
    </location>
</feature>
<protein>
    <submittedName>
        <fullName evidence="2">Signal peptidase I</fullName>
        <ecNumber evidence="2">3.4.21.89</ecNumber>
    </submittedName>
</protein>
<dbReference type="NCBIfam" id="TIGR02228">
    <property type="entry name" value="sigpep_I_arch"/>
    <property type="match status" value="1"/>
</dbReference>
<evidence type="ECO:0000256" key="1">
    <source>
        <dbReference type="SAM" id="Phobius"/>
    </source>
</evidence>
<keyword evidence="1" id="KW-0812">Transmembrane</keyword>
<dbReference type="GO" id="GO:0016020">
    <property type="term" value="C:membrane"/>
    <property type="evidence" value="ECO:0007669"/>
    <property type="project" value="InterPro"/>
</dbReference>
<name>A0A3A6QB18_9EURY</name>
<proteinExistence type="predicted"/>
<dbReference type="Proteomes" id="UP000281564">
    <property type="component" value="Unassembled WGS sequence"/>
</dbReference>
<dbReference type="OrthoDB" id="50404at2157"/>
<dbReference type="GO" id="GO:0004252">
    <property type="term" value="F:serine-type endopeptidase activity"/>
    <property type="evidence" value="ECO:0007669"/>
    <property type="project" value="InterPro"/>
</dbReference>
<dbReference type="GO" id="GO:0009003">
    <property type="term" value="F:signal peptidase activity"/>
    <property type="evidence" value="ECO:0007669"/>
    <property type="project" value="UniProtKB-EC"/>
</dbReference>
<gene>
    <name evidence="2" type="ORF">DP106_00975</name>
</gene>
<dbReference type="GO" id="GO:0006465">
    <property type="term" value="P:signal peptide processing"/>
    <property type="evidence" value="ECO:0007669"/>
    <property type="project" value="InterPro"/>
</dbReference>
<feature type="transmembrane region" description="Helical" evidence="1">
    <location>
        <begin position="163"/>
        <end position="185"/>
    </location>
</feature>
<reference evidence="2 3" key="1">
    <citation type="submission" date="2018-06" db="EMBL/GenBank/DDBJ databases">
        <title>Halonotius sp. F13-13 a new haloarchaeeon isolated from a solar saltern from Isla Cristina, Huelva, Spain.</title>
        <authorList>
            <person name="Duran-Viseras A."/>
            <person name="Sanchez-Porro C."/>
            <person name="Ventosa A."/>
        </authorList>
    </citation>
    <scope>NUCLEOTIDE SEQUENCE [LARGE SCALE GENOMIC DNA]</scope>
    <source>
        <strain evidence="2 3">CECT 7525</strain>
    </source>
</reference>
<sequence length="370" mass="38851">MNRSAIVNNGLTVLLSTIIVFVVLSQVFGFPSPIAFVATDSMEPAMNPGAGFVGIPAPLAGEISEGDVVTYRAQTIQDGGLTTHRIEDRRENGYITKGDANAVTDQANGEPIVTDAQIELVALQLDGQVVTIPGVGSAAQASSALLSNVATVIGLGGTPSANVGLTIGLVGILVVGVGLAVEWIAGGNSRTPSRQTNRRETIDSRLILVVILLALSLPVTAVMAIPSGSEELTVLSTAFEPSGGPLQIEAGGRSQIQSTIENSQPFPIVVILQPQTDGIRYSQQVLRVPPGETAETQVTISAPEEVGSHVRVRSEHHYIHVLPATGIRALHDVHPFVAVASVNSVILIPVAVLFYLFFGFRQITIRDTAR</sequence>
<evidence type="ECO:0000313" key="3">
    <source>
        <dbReference type="Proteomes" id="UP000281564"/>
    </source>
</evidence>
<dbReference type="RefSeq" id="WP_120082679.1">
    <property type="nucleotide sequence ID" value="NZ_QMDW01000001.1"/>
</dbReference>
<accession>A0A3A6QB18</accession>
<dbReference type="AlphaFoldDB" id="A0A3A6QB18"/>
<dbReference type="InterPro" id="IPR001733">
    <property type="entry name" value="Peptidase_S26B"/>
</dbReference>